<comment type="cofactor">
    <cofactor evidence="1">
        <name>Mg(2+)</name>
        <dbReference type="ChEBI" id="CHEBI:18420"/>
    </cofactor>
</comment>
<dbReference type="EC" id="3.1.3.3" evidence="3"/>
<dbReference type="InterPro" id="IPR050582">
    <property type="entry name" value="HAD-like_SerB"/>
</dbReference>
<dbReference type="EMBL" id="CAMXCT010006700">
    <property type="protein sequence ID" value="CAI4018534.1"/>
    <property type="molecule type" value="Genomic_DNA"/>
</dbReference>
<dbReference type="EMBL" id="CAMXCT030006700">
    <property type="protein sequence ID" value="CAL4805846.1"/>
    <property type="molecule type" value="Genomic_DNA"/>
</dbReference>
<dbReference type="InterPro" id="IPR036412">
    <property type="entry name" value="HAD-like_sf"/>
</dbReference>
<evidence type="ECO:0000256" key="4">
    <source>
        <dbReference type="ARBA" id="ARBA00022605"/>
    </source>
</evidence>
<keyword evidence="8" id="KW-0718">Serine biosynthesis</keyword>
<dbReference type="Pfam" id="PF00702">
    <property type="entry name" value="Hydrolase"/>
    <property type="match status" value="2"/>
</dbReference>
<dbReference type="PANTHER" id="PTHR43344">
    <property type="entry name" value="PHOSPHOSERINE PHOSPHATASE"/>
    <property type="match status" value="1"/>
</dbReference>
<dbReference type="GO" id="GO:0000287">
    <property type="term" value="F:magnesium ion binding"/>
    <property type="evidence" value="ECO:0007669"/>
    <property type="project" value="TreeGrafter"/>
</dbReference>
<accession>A0A9P1M3N9</accession>
<dbReference type="NCBIfam" id="NF010109">
    <property type="entry name" value="PRK13582.1"/>
    <property type="match status" value="2"/>
</dbReference>
<dbReference type="GO" id="GO:0005737">
    <property type="term" value="C:cytoplasm"/>
    <property type="evidence" value="ECO:0007669"/>
    <property type="project" value="TreeGrafter"/>
</dbReference>
<evidence type="ECO:0000256" key="5">
    <source>
        <dbReference type="ARBA" id="ARBA00022723"/>
    </source>
</evidence>
<dbReference type="EMBL" id="CAMXCT020006700">
    <property type="protein sequence ID" value="CAL1171909.1"/>
    <property type="molecule type" value="Genomic_DNA"/>
</dbReference>
<organism evidence="9">
    <name type="scientific">Cladocopium goreaui</name>
    <dbReference type="NCBI Taxonomy" id="2562237"/>
    <lineage>
        <taxon>Eukaryota</taxon>
        <taxon>Sar</taxon>
        <taxon>Alveolata</taxon>
        <taxon>Dinophyceae</taxon>
        <taxon>Suessiales</taxon>
        <taxon>Symbiodiniaceae</taxon>
        <taxon>Cladocopium</taxon>
    </lineage>
</organism>
<evidence type="ECO:0000256" key="8">
    <source>
        <dbReference type="ARBA" id="ARBA00023299"/>
    </source>
</evidence>
<dbReference type="Gene3D" id="3.40.50.1000">
    <property type="entry name" value="HAD superfamily/HAD-like"/>
    <property type="match status" value="2"/>
</dbReference>
<dbReference type="AlphaFoldDB" id="A0A9P1M3N9"/>
<reference evidence="9" key="1">
    <citation type="submission" date="2022-10" db="EMBL/GenBank/DDBJ databases">
        <authorList>
            <person name="Chen Y."/>
            <person name="Dougan E. K."/>
            <person name="Chan C."/>
            <person name="Rhodes N."/>
            <person name="Thang M."/>
        </authorList>
    </citation>
    <scope>NUCLEOTIDE SEQUENCE</scope>
</reference>
<keyword evidence="4" id="KW-0028">Amino-acid biosynthesis</keyword>
<keyword evidence="6" id="KW-0378">Hydrolase</keyword>
<dbReference type="GO" id="GO:0006564">
    <property type="term" value="P:L-serine biosynthetic process"/>
    <property type="evidence" value="ECO:0007669"/>
    <property type="project" value="UniProtKB-KW"/>
</dbReference>
<dbReference type="Proteomes" id="UP001152797">
    <property type="component" value="Unassembled WGS sequence"/>
</dbReference>
<keyword evidence="11" id="KW-1185">Reference proteome</keyword>
<comment type="caution">
    <text evidence="9">The sequence shown here is derived from an EMBL/GenBank/DDBJ whole genome shotgun (WGS) entry which is preliminary data.</text>
</comment>
<evidence type="ECO:0000256" key="6">
    <source>
        <dbReference type="ARBA" id="ARBA00022801"/>
    </source>
</evidence>
<evidence type="ECO:0000256" key="7">
    <source>
        <dbReference type="ARBA" id="ARBA00022842"/>
    </source>
</evidence>
<sequence>MGVSEAPAEEFTYFCRCDACRCSLFRGDNWYHKPGTNYDLCARDFAKLPEAERQIYVNIASSSDLGIQQNEYILESRQYLARCDSCRKAVSLGEDWYHKQAEGNHDLCAHHFGDLPETTKKDYVKVYASKVLGDRKLQYVLEEDIDITERDLVMVVLDVEGTLMPEAWLELQKKTGIEGLKRTTAHEPDYDKLMRYRINLLREHNIKISDMIEVVKDLKPLPGAKEFLDWLKPLVPRILLLTDTFEEYAMPMFEQLGYPSVFCNSLVVDSDGFICDHILRLKDQKRKAVESFQRLNFRVIAVGDSFNDVSMLTAAERGILIYPSEKVRKAHPEFPVAKDHNDLRAKIGRILSANKQILPKRLADPPPLSSTAGSRTMWLLVCNVAGFLAPEPWLAVQESTRIPELRVTTAQEPDYTKLMALRSSALRTNGVKLQQIVDIMDGLQLLPGATQFLEWLKPIVPRTFMITDGPEEYALPIFDQLEHPMVFCNFFEADDEGFLKRLITRLRSQKLKTVQELQRLNFRIIAVGNSFNDIDMIHAAEKGVLYRPSEAVKKEHPEIPVVTTYDELKGYITEAVERMEPNSKKQKTS</sequence>
<evidence type="ECO:0000313" key="10">
    <source>
        <dbReference type="EMBL" id="CAL1171909.1"/>
    </source>
</evidence>
<keyword evidence="7" id="KW-0460">Magnesium</keyword>
<comment type="pathway">
    <text evidence="2">Amino-acid biosynthesis; L-serine biosynthesis; L-serine from 3-phospho-D-glycerate: step 3/3.</text>
</comment>
<evidence type="ECO:0000256" key="2">
    <source>
        <dbReference type="ARBA" id="ARBA00005135"/>
    </source>
</evidence>
<evidence type="ECO:0000313" key="9">
    <source>
        <dbReference type="EMBL" id="CAI4018534.1"/>
    </source>
</evidence>
<evidence type="ECO:0000256" key="3">
    <source>
        <dbReference type="ARBA" id="ARBA00012640"/>
    </source>
</evidence>
<reference evidence="10" key="2">
    <citation type="submission" date="2024-04" db="EMBL/GenBank/DDBJ databases">
        <authorList>
            <person name="Chen Y."/>
            <person name="Shah S."/>
            <person name="Dougan E. K."/>
            <person name="Thang M."/>
            <person name="Chan C."/>
        </authorList>
    </citation>
    <scope>NUCLEOTIDE SEQUENCE [LARGE SCALE GENOMIC DNA]</scope>
</reference>
<dbReference type="SUPFAM" id="SSF56784">
    <property type="entry name" value="HAD-like"/>
    <property type="match status" value="2"/>
</dbReference>
<protein>
    <recommendedName>
        <fullName evidence="3">phosphoserine phosphatase</fullName>
        <ecNumber evidence="3">3.1.3.3</ecNumber>
    </recommendedName>
</protein>
<proteinExistence type="predicted"/>
<dbReference type="OrthoDB" id="411915at2759"/>
<keyword evidence="5" id="KW-0479">Metal-binding</keyword>
<evidence type="ECO:0000313" key="11">
    <source>
        <dbReference type="Proteomes" id="UP001152797"/>
    </source>
</evidence>
<dbReference type="GO" id="GO:0036424">
    <property type="term" value="F:L-phosphoserine phosphatase activity"/>
    <property type="evidence" value="ECO:0007669"/>
    <property type="project" value="TreeGrafter"/>
</dbReference>
<name>A0A9P1M3N9_9DINO</name>
<dbReference type="Gene3D" id="3.90.1470.10">
    <property type="entry name" value="thrh gene product, domain 2"/>
    <property type="match status" value="2"/>
</dbReference>
<dbReference type="InterPro" id="IPR023214">
    <property type="entry name" value="HAD_sf"/>
</dbReference>
<gene>
    <name evidence="9" type="ORF">C1SCF055_LOCUS43089</name>
</gene>
<evidence type="ECO:0000256" key="1">
    <source>
        <dbReference type="ARBA" id="ARBA00001946"/>
    </source>
</evidence>
<dbReference type="PANTHER" id="PTHR43344:SF2">
    <property type="entry name" value="PHOSPHOSERINE PHOSPHATASE"/>
    <property type="match status" value="1"/>
</dbReference>